<organism evidence="1 2">
    <name type="scientific">Paracidobacterium acidisoli</name>
    <dbReference type="NCBI Taxonomy" id="2303751"/>
    <lineage>
        <taxon>Bacteria</taxon>
        <taxon>Pseudomonadati</taxon>
        <taxon>Acidobacteriota</taxon>
        <taxon>Terriglobia</taxon>
        <taxon>Terriglobales</taxon>
        <taxon>Acidobacteriaceae</taxon>
        <taxon>Paracidobacterium</taxon>
    </lineage>
</organism>
<dbReference type="Gene3D" id="2.130.10.10">
    <property type="entry name" value="YVTN repeat-like/Quinoprotein amine dehydrogenase"/>
    <property type="match status" value="1"/>
</dbReference>
<keyword evidence="2" id="KW-1185">Reference proteome</keyword>
<gene>
    <name evidence="1" type="ORF">D0Y96_08265</name>
</gene>
<evidence type="ECO:0000313" key="1">
    <source>
        <dbReference type="EMBL" id="RFU16739.1"/>
    </source>
</evidence>
<dbReference type="InterPro" id="IPR015943">
    <property type="entry name" value="WD40/YVTN_repeat-like_dom_sf"/>
</dbReference>
<name>A0A372IPQ7_9BACT</name>
<reference evidence="1 2" key="1">
    <citation type="submission" date="2018-08" db="EMBL/GenBank/DDBJ databases">
        <title>Acidipila sp. 4G-K13, an acidobacterium isolated from forest soil.</title>
        <authorList>
            <person name="Gao Z.-H."/>
            <person name="Qiu L.-H."/>
        </authorList>
    </citation>
    <scope>NUCLEOTIDE SEQUENCE [LARGE SCALE GENOMIC DNA]</scope>
    <source>
        <strain evidence="1 2">4G-K13</strain>
    </source>
</reference>
<sequence>MQKSYALFTGTKGQTFLAQLPAGTPVTITAQSGAKEQIALSPSCSAALLYAQDSAGAVLITGLPAAPQVQTMELPSSGSLTAAAVSDAGMVLAAFGQPGGEIAIDVLSSKSYSTVTNVATLAGMTFIASAAAPQNESAVIADGSKGTVWLASNLTSAVSLQPIAGTEQGVSQPSAIAASADGRWLTIANLRGTSLMRIDLTGQTSITQTACRCAAANLRPLSGNSTFLLSDPSSGPAWVFNGDAVTPRTLFIPGVRSVTQGAAQ</sequence>
<evidence type="ECO:0000313" key="2">
    <source>
        <dbReference type="Proteomes" id="UP000264702"/>
    </source>
</evidence>
<dbReference type="AlphaFoldDB" id="A0A372IPQ7"/>
<proteinExistence type="predicted"/>
<accession>A0A372IPQ7</accession>
<comment type="caution">
    <text evidence="1">The sequence shown here is derived from an EMBL/GenBank/DDBJ whole genome shotgun (WGS) entry which is preliminary data.</text>
</comment>
<dbReference type="Proteomes" id="UP000264702">
    <property type="component" value="Unassembled WGS sequence"/>
</dbReference>
<dbReference type="SUPFAM" id="SSF63829">
    <property type="entry name" value="Calcium-dependent phosphotriesterase"/>
    <property type="match status" value="1"/>
</dbReference>
<dbReference type="EMBL" id="QVQT01000003">
    <property type="protein sequence ID" value="RFU16739.1"/>
    <property type="molecule type" value="Genomic_DNA"/>
</dbReference>
<protein>
    <submittedName>
        <fullName evidence="1">Uncharacterized protein</fullName>
    </submittedName>
</protein>